<feature type="transmembrane region" description="Helical" evidence="4">
    <location>
        <begin position="84"/>
        <end position="108"/>
    </location>
</feature>
<feature type="transmembrane region" description="Helical" evidence="4">
    <location>
        <begin position="184"/>
        <end position="205"/>
    </location>
</feature>
<feature type="transmembrane region" description="Helical" evidence="4">
    <location>
        <begin position="26"/>
        <end position="48"/>
    </location>
</feature>
<keyword evidence="3 4" id="KW-0472">Membrane</keyword>
<dbReference type="PANTHER" id="PTHR23526">
    <property type="entry name" value="INTEGRAL MEMBRANE TRANSPORT PROTEIN-RELATED"/>
    <property type="match status" value="1"/>
</dbReference>
<name>A0ABP8FWC8_9BACT</name>
<evidence type="ECO:0000256" key="3">
    <source>
        <dbReference type="ARBA" id="ARBA00023136"/>
    </source>
</evidence>
<dbReference type="InterPro" id="IPR036259">
    <property type="entry name" value="MFS_trans_sf"/>
</dbReference>
<dbReference type="Pfam" id="PF07690">
    <property type="entry name" value="MFS_1"/>
    <property type="match status" value="1"/>
</dbReference>
<feature type="transmembrane region" description="Helical" evidence="4">
    <location>
        <begin position="236"/>
        <end position="259"/>
    </location>
</feature>
<keyword evidence="1 4" id="KW-0812">Transmembrane</keyword>
<evidence type="ECO:0000313" key="6">
    <source>
        <dbReference type="Proteomes" id="UP001501207"/>
    </source>
</evidence>
<dbReference type="InterPro" id="IPR011701">
    <property type="entry name" value="MFS"/>
</dbReference>
<evidence type="ECO:0000313" key="5">
    <source>
        <dbReference type="EMBL" id="GAA4312295.1"/>
    </source>
</evidence>
<gene>
    <name evidence="5" type="ORF">GCM10023143_21890</name>
</gene>
<feature type="transmembrane region" description="Helical" evidence="4">
    <location>
        <begin position="299"/>
        <end position="321"/>
    </location>
</feature>
<feature type="transmembrane region" description="Helical" evidence="4">
    <location>
        <begin position="327"/>
        <end position="349"/>
    </location>
</feature>
<dbReference type="PANTHER" id="PTHR23526:SF2">
    <property type="entry name" value="MAJOR FACILITATOR SUPERFAMILY (MFS) PROFILE DOMAIN-CONTAINING PROTEIN"/>
    <property type="match status" value="1"/>
</dbReference>
<keyword evidence="6" id="KW-1185">Reference proteome</keyword>
<evidence type="ECO:0000256" key="1">
    <source>
        <dbReference type="ARBA" id="ARBA00022692"/>
    </source>
</evidence>
<feature type="transmembrane region" description="Helical" evidence="4">
    <location>
        <begin position="370"/>
        <end position="391"/>
    </location>
</feature>
<keyword evidence="2 4" id="KW-1133">Transmembrane helix</keyword>
<feature type="transmembrane region" description="Helical" evidence="4">
    <location>
        <begin position="265"/>
        <end position="287"/>
    </location>
</feature>
<dbReference type="Proteomes" id="UP001501207">
    <property type="component" value="Unassembled WGS sequence"/>
</dbReference>
<evidence type="ECO:0000256" key="4">
    <source>
        <dbReference type="SAM" id="Phobius"/>
    </source>
</evidence>
<reference evidence="6" key="1">
    <citation type="journal article" date="2019" name="Int. J. Syst. Evol. Microbiol.">
        <title>The Global Catalogue of Microorganisms (GCM) 10K type strain sequencing project: providing services to taxonomists for standard genome sequencing and annotation.</title>
        <authorList>
            <consortium name="The Broad Institute Genomics Platform"/>
            <consortium name="The Broad Institute Genome Sequencing Center for Infectious Disease"/>
            <person name="Wu L."/>
            <person name="Ma J."/>
        </authorList>
    </citation>
    <scope>NUCLEOTIDE SEQUENCE [LARGE SCALE GENOMIC DNA]</scope>
    <source>
        <strain evidence="6">JCM 17664</strain>
    </source>
</reference>
<dbReference type="Gene3D" id="1.20.1250.20">
    <property type="entry name" value="MFS general substrate transporter like domains"/>
    <property type="match status" value="2"/>
</dbReference>
<organism evidence="5 6">
    <name type="scientific">Compostibacter hankyongensis</name>
    <dbReference type="NCBI Taxonomy" id="1007089"/>
    <lineage>
        <taxon>Bacteria</taxon>
        <taxon>Pseudomonadati</taxon>
        <taxon>Bacteroidota</taxon>
        <taxon>Chitinophagia</taxon>
        <taxon>Chitinophagales</taxon>
        <taxon>Chitinophagaceae</taxon>
        <taxon>Compostibacter</taxon>
    </lineage>
</organism>
<feature type="transmembrane region" description="Helical" evidence="4">
    <location>
        <begin position="418"/>
        <end position="436"/>
    </location>
</feature>
<dbReference type="EMBL" id="BAABFN010000005">
    <property type="protein sequence ID" value="GAA4312295.1"/>
    <property type="molecule type" value="Genomic_DNA"/>
</dbReference>
<accession>A0ABP8FWC8</accession>
<feature type="transmembrane region" description="Helical" evidence="4">
    <location>
        <begin position="54"/>
        <end position="75"/>
    </location>
</feature>
<dbReference type="RefSeq" id="WP_344979177.1">
    <property type="nucleotide sequence ID" value="NZ_BAABFN010000005.1"/>
</dbReference>
<feature type="transmembrane region" description="Helical" evidence="4">
    <location>
        <begin position="114"/>
        <end position="133"/>
    </location>
</feature>
<comment type="caution">
    <text evidence="5">The sequence shown here is derived from an EMBL/GenBank/DDBJ whole genome shotgun (WGS) entry which is preliminary data.</text>
</comment>
<sequence length="488" mass="54627">MNLQPKEQLTDEEVQRGLRFVIGDGLAAEAMTVLVGGAFLVAMALLMGASNFEIGLLAALPTFTNIFQLISIWLVRRYNNRRAIAVICSLLARAPLLAVGSLLLLFPATTSVEVLIFFLCFYYLFGSIAGPSWNSWMKDLVPEKMLGSYFSRRSRLSQTLNALLSIAVALLLDYIKKHYPSYQLAAYAGMFAAAGIIGITGAFILSRAPEPRGILLNENIFRLIKHPLKDSNFRRLLVFNSAWVFALNIATPFFTVFLLKSLGIPLSYVILLGIITQVGSILTVRLWGTFADRYSNKTIIAICGPLYIGCFIAWCFVGIYTHMYINLALLVLIYIFTGISTSGINLSLINIGLKLAPRAESIVYLSTKNIITAFFSSTAPLVGGYLADFFLNRHLNVRVEWGGPRFSRVFRLLELHEWNFLFLIAALLAFIALELLMQVKEAGEMEADDVRRILRKSVRGNLKEYFLIGHLLGWQQQLWSIIKKRLAP</sequence>
<dbReference type="CDD" id="cd06174">
    <property type="entry name" value="MFS"/>
    <property type="match status" value="1"/>
</dbReference>
<dbReference type="SUPFAM" id="SSF103473">
    <property type="entry name" value="MFS general substrate transporter"/>
    <property type="match status" value="1"/>
</dbReference>
<proteinExistence type="predicted"/>
<evidence type="ECO:0000256" key="2">
    <source>
        <dbReference type="ARBA" id="ARBA00022989"/>
    </source>
</evidence>
<dbReference type="InterPro" id="IPR052528">
    <property type="entry name" value="Sugar_transport-like"/>
</dbReference>
<protein>
    <submittedName>
        <fullName evidence="5">MFS transporter</fullName>
    </submittedName>
</protein>